<accession>A0A0R1H1D3</accession>
<evidence type="ECO:0000313" key="3">
    <source>
        <dbReference type="Proteomes" id="UP000051176"/>
    </source>
</evidence>
<dbReference type="eggNOG" id="ENOG503328X">
    <property type="taxonomic scope" value="Bacteria"/>
</dbReference>
<comment type="caution">
    <text evidence="2">The sequence shown here is derived from an EMBL/GenBank/DDBJ whole genome shotgun (WGS) entry which is preliminary data.</text>
</comment>
<reference evidence="2 3" key="1">
    <citation type="journal article" date="2015" name="Genome Announc.">
        <title>Expanding the biotechnology potential of lactobacilli through comparative genomics of 213 strains and associated genera.</title>
        <authorList>
            <person name="Sun Z."/>
            <person name="Harris H.M."/>
            <person name="McCann A."/>
            <person name="Guo C."/>
            <person name="Argimon S."/>
            <person name="Zhang W."/>
            <person name="Yang X."/>
            <person name="Jeffery I.B."/>
            <person name="Cooney J.C."/>
            <person name="Kagawa T.F."/>
            <person name="Liu W."/>
            <person name="Song Y."/>
            <person name="Salvetti E."/>
            <person name="Wrobel A."/>
            <person name="Rasinkangas P."/>
            <person name="Parkhill J."/>
            <person name="Rea M.C."/>
            <person name="O'Sullivan O."/>
            <person name="Ritari J."/>
            <person name="Douillard F.P."/>
            <person name="Paul Ross R."/>
            <person name="Yang R."/>
            <person name="Briner A.E."/>
            <person name="Felis G.E."/>
            <person name="de Vos W.M."/>
            <person name="Barrangou R."/>
            <person name="Klaenhammer T.R."/>
            <person name="Caufield P.W."/>
            <person name="Cui Y."/>
            <person name="Zhang H."/>
            <person name="O'Toole P.W."/>
        </authorList>
    </citation>
    <scope>NUCLEOTIDE SEQUENCE [LARGE SCALE GENOMIC DNA]</scope>
    <source>
        <strain evidence="2 3">ATCC 53295</strain>
    </source>
</reference>
<organism evidence="2 3">
    <name type="scientific">Levilactobacillus parabrevis ATCC 53295</name>
    <dbReference type="NCBI Taxonomy" id="1267003"/>
    <lineage>
        <taxon>Bacteria</taxon>
        <taxon>Bacillati</taxon>
        <taxon>Bacillota</taxon>
        <taxon>Bacilli</taxon>
        <taxon>Lactobacillales</taxon>
        <taxon>Lactobacillaceae</taxon>
        <taxon>Levilactobacillus</taxon>
    </lineage>
</organism>
<dbReference type="Proteomes" id="UP000051176">
    <property type="component" value="Unassembled WGS sequence"/>
</dbReference>
<gene>
    <name evidence="2" type="ORF">FD07_GL000179</name>
</gene>
<evidence type="ECO:0000256" key="1">
    <source>
        <dbReference type="SAM" id="Coils"/>
    </source>
</evidence>
<dbReference type="AlphaFoldDB" id="A0A0R1H1D3"/>
<protein>
    <submittedName>
        <fullName evidence="2">Uncharacterized protein</fullName>
    </submittedName>
</protein>
<name>A0A0R1H1D3_9LACO</name>
<sequence length="170" mass="18990">MEELFMRLLDLSGQQFGRLTVIRRDGTAKNGNATWLCKCSCGNLVTVDSYRLRHGITVSCGCYRRDISKARLTKDPRTRKQIGNATNLPLVNGSNVAALTKISSRNISGVIGVSFDKRSGKWAARLFYHGRYVLNQTFSDFNDAVAARRQAEKQLNQKEDLKTVEESAEG</sequence>
<proteinExistence type="predicted"/>
<dbReference type="EMBL" id="AZCZ01000010">
    <property type="protein sequence ID" value="KRK37540.1"/>
    <property type="molecule type" value="Genomic_DNA"/>
</dbReference>
<keyword evidence="3" id="KW-1185">Reference proteome</keyword>
<dbReference type="STRING" id="357278.IV61_GL001426"/>
<evidence type="ECO:0000313" key="2">
    <source>
        <dbReference type="EMBL" id="KRK37540.1"/>
    </source>
</evidence>
<dbReference type="PATRIC" id="fig|1267003.4.peg.179"/>
<keyword evidence="1" id="KW-0175">Coiled coil</keyword>
<feature type="coiled-coil region" evidence="1">
    <location>
        <begin position="141"/>
        <end position="168"/>
    </location>
</feature>